<name>A0A8T0HRN6_CERPU</name>
<protein>
    <recommendedName>
        <fullName evidence="4">Secreted protein</fullName>
    </recommendedName>
</protein>
<sequence>MEWPNLCFMTIVFWFPVLMPYPPPICVFSAPTIANPCNVVSMPQQLQFRPQLPVTDFLNLRLNMSSHPTPKSLCTQWPWWNRLQLPGL</sequence>
<evidence type="ECO:0000256" key="1">
    <source>
        <dbReference type="SAM" id="SignalP"/>
    </source>
</evidence>
<dbReference type="AlphaFoldDB" id="A0A8T0HRN6"/>
<evidence type="ECO:0000313" key="2">
    <source>
        <dbReference type="EMBL" id="KAG0573395.1"/>
    </source>
</evidence>
<gene>
    <name evidence="2" type="ORF">KC19_VG175000</name>
</gene>
<proteinExistence type="predicted"/>
<keyword evidence="1" id="KW-0732">Signal</keyword>
<reference evidence="2" key="1">
    <citation type="submission" date="2020-06" db="EMBL/GenBank/DDBJ databases">
        <title>WGS assembly of Ceratodon purpureus strain R40.</title>
        <authorList>
            <person name="Carey S.B."/>
            <person name="Jenkins J."/>
            <person name="Shu S."/>
            <person name="Lovell J.T."/>
            <person name="Sreedasyam A."/>
            <person name="Maumus F."/>
            <person name="Tiley G.P."/>
            <person name="Fernandez-Pozo N."/>
            <person name="Barry K."/>
            <person name="Chen C."/>
            <person name="Wang M."/>
            <person name="Lipzen A."/>
            <person name="Daum C."/>
            <person name="Saski C.A."/>
            <person name="Payton A.C."/>
            <person name="Mcbreen J.C."/>
            <person name="Conrad R.E."/>
            <person name="Kollar L.M."/>
            <person name="Olsson S."/>
            <person name="Huttunen S."/>
            <person name="Landis J.B."/>
            <person name="Wickett N.J."/>
            <person name="Johnson M.G."/>
            <person name="Rensing S.A."/>
            <person name="Grimwood J."/>
            <person name="Schmutz J."/>
            <person name="Mcdaniel S.F."/>
        </authorList>
    </citation>
    <scope>NUCLEOTIDE SEQUENCE</scope>
    <source>
        <strain evidence="2">R40</strain>
    </source>
</reference>
<feature type="signal peptide" evidence="1">
    <location>
        <begin position="1"/>
        <end position="20"/>
    </location>
</feature>
<dbReference type="EMBL" id="CM026426">
    <property type="protein sequence ID" value="KAG0573395.1"/>
    <property type="molecule type" value="Genomic_DNA"/>
</dbReference>
<organism evidence="2 3">
    <name type="scientific">Ceratodon purpureus</name>
    <name type="common">Fire moss</name>
    <name type="synonym">Dicranum purpureum</name>
    <dbReference type="NCBI Taxonomy" id="3225"/>
    <lineage>
        <taxon>Eukaryota</taxon>
        <taxon>Viridiplantae</taxon>
        <taxon>Streptophyta</taxon>
        <taxon>Embryophyta</taxon>
        <taxon>Bryophyta</taxon>
        <taxon>Bryophytina</taxon>
        <taxon>Bryopsida</taxon>
        <taxon>Dicranidae</taxon>
        <taxon>Pseudoditrichales</taxon>
        <taxon>Ditrichaceae</taxon>
        <taxon>Ceratodon</taxon>
    </lineage>
</organism>
<accession>A0A8T0HRN6</accession>
<evidence type="ECO:0000313" key="3">
    <source>
        <dbReference type="Proteomes" id="UP000822688"/>
    </source>
</evidence>
<feature type="chain" id="PRO_5035912099" description="Secreted protein" evidence="1">
    <location>
        <begin position="21"/>
        <end position="88"/>
    </location>
</feature>
<keyword evidence="3" id="KW-1185">Reference proteome</keyword>
<dbReference type="Proteomes" id="UP000822688">
    <property type="component" value="Chromosome V"/>
</dbReference>
<evidence type="ECO:0008006" key="4">
    <source>
        <dbReference type="Google" id="ProtNLM"/>
    </source>
</evidence>
<comment type="caution">
    <text evidence="2">The sequence shown here is derived from an EMBL/GenBank/DDBJ whole genome shotgun (WGS) entry which is preliminary data.</text>
</comment>